<keyword evidence="2" id="KW-0808">Transferase</keyword>
<feature type="region of interest" description="Disordered" evidence="1">
    <location>
        <begin position="244"/>
        <end position="293"/>
    </location>
</feature>
<evidence type="ECO:0000256" key="1">
    <source>
        <dbReference type="SAM" id="MobiDB-lite"/>
    </source>
</evidence>
<dbReference type="STRING" id="498257.G2WQ87"/>
<protein>
    <submittedName>
        <fullName evidence="2">Protein kinase</fullName>
    </submittedName>
</protein>
<evidence type="ECO:0000313" key="3">
    <source>
        <dbReference type="Proteomes" id="UP000001611"/>
    </source>
</evidence>
<dbReference type="InParanoid" id="G2WQ87"/>
<feature type="compositionally biased region" description="Basic residues" evidence="1">
    <location>
        <begin position="272"/>
        <end position="286"/>
    </location>
</feature>
<dbReference type="GeneID" id="20701992"/>
<dbReference type="Proteomes" id="UP000001611">
    <property type="component" value="Chromosome 2"/>
</dbReference>
<name>G2WQ87_VERDV</name>
<dbReference type="KEGG" id="vda:VDAG_00529"/>
<dbReference type="RefSeq" id="XP_009650201.1">
    <property type="nucleotide sequence ID" value="XM_009651906.1"/>
</dbReference>
<keyword evidence="3" id="KW-1185">Reference proteome</keyword>
<feature type="region of interest" description="Disordered" evidence="1">
    <location>
        <begin position="65"/>
        <end position="93"/>
    </location>
</feature>
<organism evidence="2 3">
    <name type="scientific">Verticillium dahliae (strain VdLs.17 / ATCC MYA-4575 / FGSC 10137)</name>
    <name type="common">Verticillium wilt</name>
    <dbReference type="NCBI Taxonomy" id="498257"/>
    <lineage>
        <taxon>Eukaryota</taxon>
        <taxon>Fungi</taxon>
        <taxon>Dikarya</taxon>
        <taxon>Ascomycota</taxon>
        <taxon>Pezizomycotina</taxon>
        <taxon>Sordariomycetes</taxon>
        <taxon>Hypocreomycetidae</taxon>
        <taxon>Glomerellales</taxon>
        <taxon>Plectosphaerellaceae</taxon>
        <taxon>Verticillium</taxon>
    </lineage>
</organism>
<accession>G2WQ87</accession>
<dbReference type="SUPFAM" id="SSF56112">
    <property type="entry name" value="Protein kinase-like (PK-like)"/>
    <property type="match status" value="1"/>
</dbReference>
<dbReference type="Gene3D" id="1.10.510.10">
    <property type="entry name" value="Transferase(Phosphotransferase) domain 1"/>
    <property type="match status" value="1"/>
</dbReference>
<dbReference type="EMBL" id="DS572695">
    <property type="protein sequence ID" value="EGY13847.1"/>
    <property type="molecule type" value="Genomic_DNA"/>
</dbReference>
<reference evidence="2 3" key="1">
    <citation type="submission" date="2008-03" db="EMBL/GenBank/DDBJ databases">
        <title>The Genome Sequence of Verticillium dahliae VdLs.17.</title>
        <authorList>
            <consortium name="The Broad Institute Genome Sequencing Platform"/>
            <person name="Ma L.-J.J."/>
            <person name="Klosterman S.J."/>
            <person name="Subbarao K."/>
            <person name="Dobinson K."/>
            <person name="Veronese P."/>
            <person name="Kang S."/>
            <person name="Gold S.E."/>
            <person name="Young S."/>
            <person name="Jaffe D."/>
            <person name="Gnerre S."/>
            <person name="Berlin A."/>
            <person name="Heiman D."/>
            <person name="Hepburn T."/>
            <person name="Sykes S."/>
            <person name="Alvarado L."/>
            <person name="Kodira C.D."/>
            <person name="Lander E."/>
            <person name="Galagan J."/>
            <person name="Nusbaum C."/>
            <person name="Birren B."/>
        </authorList>
    </citation>
    <scope>NUCLEOTIDE SEQUENCE [LARGE SCALE GENOMIC DNA]</scope>
    <source>
        <strain evidence="3">VdLs.17 / ATCC MYA-4575 / FGSC 10137</strain>
    </source>
</reference>
<gene>
    <name evidence="2" type="ORF">VDAG_00529</name>
</gene>
<dbReference type="HOGENOM" id="CLU_783469_0_0_1"/>
<evidence type="ECO:0000313" key="2">
    <source>
        <dbReference type="EMBL" id="EGY13847.1"/>
    </source>
</evidence>
<dbReference type="GO" id="GO:0016301">
    <property type="term" value="F:kinase activity"/>
    <property type="evidence" value="ECO:0007669"/>
    <property type="project" value="UniProtKB-KW"/>
</dbReference>
<dbReference type="InterPro" id="IPR011009">
    <property type="entry name" value="Kinase-like_dom_sf"/>
</dbReference>
<sequence>MAFGLKGKGACLCKVTWIISSFLPQRQHRDTVPCHDYPIRTQSNTFGIIHPTNPTNGPLPFKFLDDSPPPTSPPNIRTTMNSPPTPVNARPTRPDFTPSADLLEASLYDCMQNQAEATPEADFDDSRQEGHKYRCELSRAKLPPKEAIHCRQQIQMLSYWMCEGSWLQDLLNANLDANDNVKDWKKLVTGLRSLLTSLGLSLPEIESRRQVGIDNQQYWLIEATQYDDTSTRLETSWRTRQFSRRPRRISKKLPGQLPPRGAASLTADRVSNRTRSKPRPALRRNGRLPPQRSTAALGADFETAKKHPGDYLDTFTETPMYMAPEFLKRPLRYNSSCEIFSVGIIAVQLLT</sequence>
<dbReference type="AlphaFoldDB" id="G2WQ87"/>
<proteinExistence type="predicted"/>
<keyword evidence="2" id="KW-0418">Kinase</keyword>